<feature type="transmembrane region" description="Helical" evidence="6">
    <location>
        <begin position="202"/>
        <end position="221"/>
    </location>
</feature>
<dbReference type="Pfam" id="PF01943">
    <property type="entry name" value="Polysacc_synt"/>
    <property type="match status" value="1"/>
</dbReference>
<evidence type="ECO:0000256" key="2">
    <source>
        <dbReference type="ARBA" id="ARBA00022475"/>
    </source>
</evidence>
<feature type="transmembrane region" description="Helical" evidence="6">
    <location>
        <begin position="416"/>
        <end position="436"/>
    </location>
</feature>
<feature type="transmembrane region" description="Helical" evidence="6">
    <location>
        <begin position="171"/>
        <end position="190"/>
    </location>
</feature>
<feature type="transmembrane region" description="Helical" evidence="6">
    <location>
        <begin position="280"/>
        <end position="303"/>
    </location>
</feature>
<dbReference type="InterPro" id="IPR002797">
    <property type="entry name" value="Polysacc_synth"/>
</dbReference>
<keyword evidence="4 6" id="KW-1133">Transmembrane helix</keyword>
<gene>
    <name evidence="7" type="ORF">F8C82_09770</name>
</gene>
<feature type="transmembrane region" description="Helical" evidence="6">
    <location>
        <begin position="21"/>
        <end position="43"/>
    </location>
</feature>
<dbReference type="GO" id="GO:0005886">
    <property type="term" value="C:plasma membrane"/>
    <property type="evidence" value="ECO:0007669"/>
    <property type="project" value="UniProtKB-SubCell"/>
</dbReference>
<dbReference type="RefSeq" id="WP_151693404.1">
    <property type="nucleotide sequence ID" value="NZ_BMGX01000001.1"/>
</dbReference>
<dbReference type="AlphaFoldDB" id="A0A6L3ZDQ7"/>
<feature type="transmembrane region" description="Helical" evidence="6">
    <location>
        <begin position="142"/>
        <end position="159"/>
    </location>
</feature>
<evidence type="ECO:0000313" key="8">
    <source>
        <dbReference type="Proteomes" id="UP000484164"/>
    </source>
</evidence>
<keyword evidence="5 6" id="KW-0472">Membrane</keyword>
<keyword evidence="8" id="KW-1185">Reference proteome</keyword>
<feature type="transmembrane region" description="Helical" evidence="6">
    <location>
        <begin position="55"/>
        <end position="76"/>
    </location>
</feature>
<dbReference type="CDD" id="cd13128">
    <property type="entry name" value="MATE_Wzx_like"/>
    <property type="match status" value="1"/>
</dbReference>
<evidence type="ECO:0000256" key="4">
    <source>
        <dbReference type="ARBA" id="ARBA00022989"/>
    </source>
</evidence>
<dbReference type="PANTHER" id="PTHR30250:SF27">
    <property type="entry name" value="POLYSACCHARIDE BIOSYNTHESIS PROTEIN"/>
    <property type="match status" value="1"/>
</dbReference>
<dbReference type="InterPro" id="IPR050833">
    <property type="entry name" value="Poly_Biosynth_Transport"/>
</dbReference>
<evidence type="ECO:0000256" key="1">
    <source>
        <dbReference type="ARBA" id="ARBA00004651"/>
    </source>
</evidence>
<evidence type="ECO:0000256" key="6">
    <source>
        <dbReference type="SAM" id="Phobius"/>
    </source>
</evidence>
<accession>A0A6L3ZDQ7</accession>
<dbReference type="Proteomes" id="UP000484164">
    <property type="component" value="Unassembled WGS sequence"/>
</dbReference>
<dbReference type="PANTHER" id="PTHR30250">
    <property type="entry name" value="PST FAMILY PREDICTED COLANIC ACID TRANSPORTER"/>
    <property type="match status" value="1"/>
</dbReference>
<comment type="caution">
    <text evidence="7">The sequence shown here is derived from an EMBL/GenBank/DDBJ whole genome shotgun (WGS) entry which is preliminary data.</text>
</comment>
<organism evidence="7 8">
    <name type="scientific">Phaeocystidibacter marisrubri</name>
    <dbReference type="NCBI Taxonomy" id="1577780"/>
    <lineage>
        <taxon>Bacteria</taxon>
        <taxon>Pseudomonadati</taxon>
        <taxon>Bacteroidota</taxon>
        <taxon>Flavobacteriia</taxon>
        <taxon>Flavobacteriales</taxon>
        <taxon>Phaeocystidibacteraceae</taxon>
        <taxon>Phaeocystidibacter</taxon>
    </lineage>
</organism>
<feature type="transmembrane region" description="Helical" evidence="6">
    <location>
        <begin position="99"/>
        <end position="122"/>
    </location>
</feature>
<evidence type="ECO:0000256" key="5">
    <source>
        <dbReference type="ARBA" id="ARBA00023136"/>
    </source>
</evidence>
<name>A0A6L3ZDQ7_9FLAO</name>
<protein>
    <submittedName>
        <fullName evidence="7">Flippase</fullName>
    </submittedName>
</protein>
<feature type="transmembrane region" description="Helical" evidence="6">
    <location>
        <begin position="241"/>
        <end position="260"/>
    </location>
</feature>
<feature type="transmembrane region" description="Helical" evidence="6">
    <location>
        <begin position="324"/>
        <end position="340"/>
    </location>
</feature>
<evidence type="ECO:0000313" key="7">
    <source>
        <dbReference type="EMBL" id="KAB2815975.1"/>
    </source>
</evidence>
<proteinExistence type="predicted"/>
<evidence type="ECO:0000256" key="3">
    <source>
        <dbReference type="ARBA" id="ARBA00022692"/>
    </source>
</evidence>
<keyword evidence="3 6" id="KW-0812">Transmembrane</keyword>
<keyword evidence="2" id="KW-1003">Cell membrane</keyword>
<dbReference type="OrthoDB" id="824226at2"/>
<sequence>MIDKVHRRLSRMREDGRLIELLKGSGLVLMFKILGALGGYVFAILISKWAGPSGYGVFELATTAIMIVAVLSRLGLESAIVKYISSFHIEQKFGQIRRIYGISALAVLALSTLLGLLFVYFADTVALWFSDEQDVVLLTQCFEWVGYLTPVFALLQLNAEALRGLKRMGDYSLLQNGTIMLLSVLFLWLLMENETVTGLTAVQAYAGAIVILTLVSFVMLLRSHKRDLNGTDSEKIDFKQVLKTAFPMFVSGSVYLVMSWTDTLMVGAYMSDESLGVYRFAFKMATLITFAQFAINSIAAPMISGFSTQKNVGGLRAIIHQISWLNLTLSFPVFVVFFFFPEWVLETAVGESFADGATSLRILAIGQVVNALCGPVMNTLNMSGYEKDTQQIMLWTAGLNLLLNFIAIPSMGITGAAVATTISMVIWNLVAGYKVYRYFNIISLPIPWRWRPK</sequence>
<comment type="subcellular location">
    <subcellularLocation>
        <location evidence="1">Cell membrane</location>
        <topology evidence="1">Multi-pass membrane protein</topology>
    </subcellularLocation>
</comment>
<dbReference type="EMBL" id="WBVQ01000002">
    <property type="protein sequence ID" value="KAB2815975.1"/>
    <property type="molecule type" value="Genomic_DNA"/>
</dbReference>
<reference evidence="7 8" key="1">
    <citation type="submission" date="2019-10" db="EMBL/GenBank/DDBJ databases">
        <title>Genome sequence of Phaeocystidibacter marisrubri JCM30614 (type strain).</title>
        <authorList>
            <person name="Bowman J.P."/>
        </authorList>
    </citation>
    <scope>NUCLEOTIDE SEQUENCE [LARGE SCALE GENOMIC DNA]</scope>
    <source>
        <strain evidence="7 8">JCM 30614</strain>
    </source>
</reference>